<evidence type="ECO:0000313" key="3">
    <source>
        <dbReference type="EMBL" id="KAF4968229.1"/>
    </source>
</evidence>
<dbReference type="SUPFAM" id="SSF52499">
    <property type="entry name" value="Isochorismatase-like hydrolases"/>
    <property type="match status" value="1"/>
</dbReference>
<dbReference type="Pfam" id="PF00857">
    <property type="entry name" value="Isochorismatase"/>
    <property type="match status" value="1"/>
</dbReference>
<gene>
    <name evidence="3" type="ORF">FSARC_4320</name>
</gene>
<dbReference type="Proteomes" id="UP000622797">
    <property type="component" value="Unassembled WGS sequence"/>
</dbReference>
<dbReference type="InterPro" id="IPR050993">
    <property type="entry name" value="Isochorismatase_domain"/>
</dbReference>
<feature type="domain" description="Isochorismatase-like" evidence="2">
    <location>
        <begin position="100"/>
        <end position="244"/>
    </location>
</feature>
<dbReference type="Gene3D" id="3.40.50.850">
    <property type="entry name" value="Isochorismatase-like"/>
    <property type="match status" value="1"/>
</dbReference>
<reference evidence="3" key="1">
    <citation type="journal article" date="2020" name="BMC Genomics">
        <title>Correction to: Identification and distribution of gene clusters required for synthesis of sphingolipid metabolism inhibitors in diverse species of the filamentous fungus Fusarium.</title>
        <authorList>
            <person name="Kim H.S."/>
            <person name="Lohmar J.M."/>
            <person name="Busman M."/>
            <person name="Brown D.W."/>
            <person name="Naumann T.A."/>
            <person name="Divon H.H."/>
            <person name="Lysoe E."/>
            <person name="Uhlig S."/>
            <person name="Proctor R.H."/>
        </authorList>
    </citation>
    <scope>NUCLEOTIDE SEQUENCE</scope>
    <source>
        <strain evidence="3">NRRL 20472</strain>
    </source>
</reference>
<dbReference type="AlphaFoldDB" id="A0A8H4U2F4"/>
<evidence type="ECO:0000313" key="4">
    <source>
        <dbReference type="Proteomes" id="UP000622797"/>
    </source>
</evidence>
<dbReference type="OrthoDB" id="269496at2759"/>
<dbReference type="PANTHER" id="PTHR14119:SF3">
    <property type="entry name" value="ISOCHORISMATASE DOMAIN-CONTAINING PROTEIN 2"/>
    <property type="match status" value="1"/>
</dbReference>
<reference evidence="3" key="2">
    <citation type="submission" date="2020-05" db="EMBL/GenBank/DDBJ databases">
        <authorList>
            <person name="Kim H.-S."/>
            <person name="Proctor R.H."/>
            <person name="Brown D.W."/>
        </authorList>
    </citation>
    <scope>NUCLEOTIDE SEQUENCE</scope>
    <source>
        <strain evidence="3">NRRL 20472</strain>
    </source>
</reference>
<comment type="caution">
    <text evidence="3">The sequence shown here is derived from an EMBL/GenBank/DDBJ whole genome shotgun (WGS) entry which is preliminary data.</text>
</comment>
<dbReference type="PANTHER" id="PTHR14119">
    <property type="entry name" value="HYDROLASE"/>
    <property type="match status" value="1"/>
</dbReference>
<comment type="similarity">
    <text evidence="1">Belongs to the isochorismatase family.</text>
</comment>
<dbReference type="InterPro" id="IPR000868">
    <property type="entry name" value="Isochorismatase-like_dom"/>
</dbReference>
<dbReference type="EMBL" id="JABEXW010000204">
    <property type="protein sequence ID" value="KAF4968229.1"/>
    <property type="molecule type" value="Genomic_DNA"/>
</dbReference>
<organism evidence="3 4">
    <name type="scientific">Fusarium sarcochroum</name>
    <dbReference type="NCBI Taxonomy" id="1208366"/>
    <lineage>
        <taxon>Eukaryota</taxon>
        <taxon>Fungi</taxon>
        <taxon>Dikarya</taxon>
        <taxon>Ascomycota</taxon>
        <taxon>Pezizomycotina</taxon>
        <taxon>Sordariomycetes</taxon>
        <taxon>Hypocreomycetidae</taxon>
        <taxon>Hypocreales</taxon>
        <taxon>Nectriaceae</taxon>
        <taxon>Fusarium</taxon>
        <taxon>Fusarium lateritium species complex</taxon>
    </lineage>
</organism>
<sequence>MQALSPVFVRRGISRLAIGSRAATANFSNLTTPRLAKKSTRGKPFTKPTEEIALPPSIARTAPHITPKERLAQPMAEAEARAFPTMPPPSPDELRLNNPIIFVCDVQEKFRNVIYEFDSIVLTTQKLLKFANALSIPVVATTQTSAKLGPTVPSLAKLLPSKPHDKTRFSMFIPSVTADLPPRSDIALVGIESHICITQTALDLRDAGHYVYVIADGVSSCNPREVGIALDRLRSEGITVTSSESWMYECVGDASHPAFKGLFGVVKESLADTKKVWQALPPGSKI</sequence>
<accession>A0A8H4U2F4</accession>
<dbReference type="InterPro" id="IPR036380">
    <property type="entry name" value="Isochorismatase-like_sf"/>
</dbReference>
<name>A0A8H4U2F4_9HYPO</name>
<keyword evidence="4" id="KW-1185">Reference proteome</keyword>
<protein>
    <recommendedName>
        <fullName evidence="2">Isochorismatase-like domain-containing protein</fullName>
    </recommendedName>
</protein>
<proteinExistence type="inferred from homology"/>
<evidence type="ECO:0000259" key="2">
    <source>
        <dbReference type="Pfam" id="PF00857"/>
    </source>
</evidence>
<evidence type="ECO:0000256" key="1">
    <source>
        <dbReference type="ARBA" id="ARBA00006336"/>
    </source>
</evidence>